<dbReference type="SMART" id="SM00181">
    <property type="entry name" value="EGF"/>
    <property type="match status" value="2"/>
</dbReference>
<dbReference type="PROSITE" id="PS01186">
    <property type="entry name" value="EGF_2"/>
    <property type="match status" value="1"/>
</dbReference>
<organism evidence="19 20">
    <name type="scientific">Plectus sambesii</name>
    <dbReference type="NCBI Taxonomy" id="2011161"/>
    <lineage>
        <taxon>Eukaryota</taxon>
        <taxon>Metazoa</taxon>
        <taxon>Ecdysozoa</taxon>
        <taxon>Nematoda</taxon>
        <taxon>Chromadorea</taxon>
        <taxon>Plectida</taxon>
        <taxon>Plectina</taxon>
        <taxon>Plectoidea</taxon>
        <taxon>Plectidae</taxon>
        <taxon>Plectus</taxon>
    </lineage>
</organism>
<dbReference type="InterPro" id="IPR000152">
    <property type="entry name" value="EGF-type_Asp/Asn_hydroxyl_site"/>
</dbReference>
<evidence type="ECO:0000256" key="11">
    <source>
        <dbReference type="ARBA" id="ARBA00023180"/>
    </source>
</evidence>
<dbReference type="InterPro" id="IPR001873">
    <property type="entry name" value="ENaC"/>
</dbReference>
<keyword evidence="3 15" id="KW-0813">Transport</keyword>
<name>A0A914WEE9_9BILA</name>
<dbReference type="InterPro" id="IPR000742">
    <property type="entry name" value="EGF"/>
</dbReference>
<dbReference type="Gene3D" id="2.10.25.10">
    <property type="entry name" value="Laminin"/>
    <property type="match status" value="2"/>
</dbReference>
<evidence type="ECO:0000256" key="1">
    <source>
        <dbReference type="ARBA" id="ARBA00004141"/>
    </source>
</evidence>
<protein>
    <submittedName>
        <fullName evidence="20">EGF-like domain-containing protein</fullName>
    </submittedName>
</protein>
<evidence type="ECO:0000256" key="9">
    <source>
        <dbReference type="ARBA" id="ARBA00023136"/>
    </source>
</evidence>
<evidence type="ECO:0000256" key="2">
    <source>
        <dbReference type="ARBA" id="ARBA00007193"/>
    </source>
</evidence>
<feature type="domain" description="EGF-like" evidence="18">
    <location>
        <begin position="56"/>
        <end position="92"/>
    </location>
</feature>
<dbReference type="PRINTS" id="PR01078">
    <property type="entry name" value="AMINACHANNEL"/>
</dbReference>
<evidence type="ECO:0000256" key="7">
    <source>
        <dbReference type="ARBA" id="ARBA00023053"/>
    </source>
</evidence>
<evidence type="ECO:0000256" key="3">
    <source>
        <dbReference type="ARBA" id="ARBA00022448"/>
    </source>
</evidence>
<evidence type="ECO:0000256" key="17">
    <source>
        <dbReference type="SAM" id="Phobius"/>
    </source>
</evidence>
<dbReference type="SUPFAM" id="SSF57196">
    <property type="entry name" value="EGF/Laminin"/>
    <property type="match status" value="2"/>
</dbReference>
<keyword evidence="6 17" id="KW-1133">Transmembrane helix</keyword>
<dbReference type="PANTHER" id="PTHR11690:SF177">
    <property type="entry name" value="EGF-LIKE DOMAIN-CONTAINING PROTEIN"/>
    <property type="match status" value="1"/>
</dbReference>
<keyword evidence="4 15" id="KW-0894">Sodium channel</keyword>
<keyword evidence="11" id="KW-0325">Glycoprotein</keyword>
<dbReference type="GO" id="GO:0005509">
    <property type="term" value="F:calcium ion binding"/>
    <property type="evidence" value="ECO:0007669"/>
    <property type="project" value="InterPro"/>
</dbReference>
<evidence type="ECO:0000256" key="12">
    <source>
        <dbReference type="ARBA" id="ARBA00023201"/>
    </source>
</evidence>
<keyword evidence="7" id="KW-0915">Sodium</keyword>
<feature type="disulfide bond" evidence="14">
    <location>
        <begin position="82"/>
        <end position="91"/>
    </location>
</feature>
<feature type="disulfide bond" evidence="14">
    <location>
        <begin position="123"/>
        <end position="132"/>
    </location>
</feature>
<feature type="region of interest" description="Disordered" evidence="16">
    <location>
        <begin position="1"/>
        <end position="37"/>
    </location>
</feature>
<comment type="subcellular location">
    <subcellularLocation>
        <location evidence="1">Membrane</location>
        <topology evidence="1">Multi-pass membrane protein</topology>
    </subcellularLocation>
</comment>
<feature type="transmembrane region" description="Helical" evidence="17">
    <location>
        <begin position="446"/>
        <end position="473"/>
    </location>
</feature>
<keyword evidence="10 14" id="KW-1015">Disulfide bond</keyword>
<evidence type="ECO:0000256" key="5">
    <source>
        <dbReference type="ARBA" id="ARBA00022692"/>
    </source>
</evidence>
<evidence type="ECO:0000313" key="19">
    <source>
        <dbReference type="Proteomes" id="UP000887566"/>
    </source>
</evidence>
<dbReference type="GO" id="GO:0005886">
    <property type="term" value="C:plasma membrane"/>
    <property type="evidence" value="ECO:0007669"/>
    <property type="project" value="TreeGrafter"/>
</dbReference>
<reference evidence="20" key="1">
    <citation type="submission" date="2022-11" db="UniProtKB">
        <authorList>
            <consortium name="WormBaseParasite"/>
        </authorList>
    </citation>
    <scope>IDENTIFICATION</scope>
</reference>
<dbReference type="CDD" id="cd00054">
    <property type="entry name" value="EGF_CA"/>
    <property type="match status" value="1"/>
</dbReference>
<evidence type="ECO:0000256" key="6">
    <source>
        <dbReference type="ARBA" id="ARBA00022989"/>
    </source>
</evidence>
<evidence type="ECO:0000256" key="10">
    <source>
        <dbReference type="ARBA" id="ARBA00023157"/>
    </source>
</evidence>
<evidence type="ECO:0000256" key="13">
    <source>
        <dbReference type="ARBA" id="ARBA00023303"/>
    </source>
</evidence>
<keyword evidence="8 15" id="KW-0406">Ion transport</keyword>
<keyword evidence="9 17" id="KW-0472">Membrane</keyword>
<proteinExistence type="inferred from homology"/>
<evidence type="ECO:0000313" key="20">
    <source>
        <dbReference type="WBParaSite" id="PSAMB.scaffold3893size16510.g22851.t1"/>
    </source>
</evidence>
<evidence type="ECO:0000256" key="8">
    <source>
        <dbReference type="ARBA" id="ARBA00023065"/>
    </source>
</evidence>
<dbReference type="PANTHER" id="PTHR11690">
    <property type="entry name" value="AMILORIDE-SENSITIVE SODIUM CHANNEL-RELATED"/>
    <property type="match status" value="1"/>
</dbReference>
<keyword evidence="13 15" id="KW-0407">Ion channel</keyword>
<feature type="domain" description="EGF-like" evidence="18">
    <location>
        <begin position="94"/>
        <end position="133"/>
    </location>
</feature>
<sequence length="480" mass="53022">MPTTSSTSTQMTTTSTTSSTISSSSMPSTANTTTSKATTSTGQITTTIRTTTATASPTACGSMTCLHAAYCWLSNDTYKCACVAGFTGSSCDTDVDECMDSICSRRDSSAACKNLYGSFNCSCSGDWTGDLCDHTKQVKDLANDMVKGGGPLDRVPELSGQNNTLAVGSMIGDAVPYVVAQLTEQERINMSWSYDEIFEWCTFEGHECNIRQDFPIWNDIPLGNCFTFNHRNMTKRFKLQRAGVGFGLSVGLRTIIKEYASWTQTAGFRIFVHDHNEDVFMESTSYCSAPGERTSIALKQNRVLRLDDPYGTCMDSSDSMPDYYYEGTYTEEGCIRTCYQKEIKKVCGCMDPSFPAPSTERYCTLDKRDCVLSFQANNNVEYGDWSGCNCIKPCDVKLFPAMTMRTQLRNHRTVEVDIYFLDTSDIQFQEVPQITFLTFLSNVGGIVGVLTGLSVVTLIEFAFTLFQALFTLITAKSLII</sequence>
<evidence type="ECO:0000259" key="18">
    <source>
        <dbReference type="PROSITE" id="PS50026"/>
    </source>
</evidence>
<keyword evidence="14" id="KW-0245">EGF-like domain</keyword>
<evidence type="ECO:0000256" key="15">
    <source>
        <dbReference type="RuleBase" id="RU000679"/>
    </source>
</evidence>
<dbReference type="Gene3D" id="2.60.470.10">
    <property type="entry name" value="Acid-sensing ion channels like domains"/>
    <property type="match status" value="1"/>
</dbReference>
<evidence type="ECO:0000256" key="14">
    <source>
        <dbReference type="PROSITE-ProRule" id="PRU00076"/>
    </source>
</evidence>
<evidence type="ECO:0000256" key="4">
    <source>
        <dbReference type="ARBA" id="ARBA00022461"/>
    </source>
</evidence>
<accession>A0A914WEE9</accession>
<dbReference type="InterPro" id="IPR001881">
    <property type="entry name" value="EGF-like_Ca-bd_dom"/>
</dbReference>
<keyword evidence="19" id="KW-1185">Reference proteome</keyword>
<dbReference type="Proteomes" id="UP000887566">
    <property type="component" value="Unplaced"/>
</dbReference>
<comment type="caution">
    <text evidence="14">Lacks conserved residue(s) required for the propagation of feature annotation.</text>
</comment>
<comment type="similarity">
    <text evidence="2 15">Belongs to the amiloride-sensitive sodium channel (TC 1.A.6) family.</text>
</comment>
<dbReference type="Gene3D" id="1.10.287.770">
    <property type="entry name" value="YojJ-like"/>
    <property type="match status" value="1"/>
</dbReference>
<dbReference type="PROSITE" id="PS00022">
    <property type="entry name" value="EGF_1"/>
    <property type="match status" value="2"/>
</dbReference>
<dbReference type="SMART" id="SM00179">
    <property type="entry name" value="EGF_CA"/>
    <property type="match status" value="2"/>
</dbReference>
<dbReference type="PROSITE" id="PS00010">
    <property type="entry name" value="ASX_HYDROXYL"/>
    <property type="match status" value="1"/>
</dbReference>
<dbReference type="WBParaSite" id="PSAMB.scaffold3893size16510.g22851.t1">
    <property type="protein sequence ID" value="PSAMB.scaffold3893size16510.g22851.t1"/>
    <property type="gene ID" value="PSAMB.scaffold3893size16510.g22851"/>
</dbReference>
<dbReference type="PROSITE" id="PS50026">
    <property type="entry name" value="EGF_3"/>
    <property type="match status" value="2"/>
</dbReference>
<keyword evidence="12 15" id="KW-0739">Sodium transport</keyword>
<keyword evidence="5 15" id="KW-0812">Transmembrane</keyword>
<evidence type="ECO:0000256" key="16">
    <source>
        <dbReference type="SAM" id="MobiDB-lite"/>
    </source>
</evidence>
<dbReference type="AlphaFoldDB" id="A0A914WEE9"/>
<dbReference type="Pfam" id="PF00858">
    <property type="entry name" value="ASC"/>
    <property type="match status" value="1"/>
</dbReference>
<dbReference type="GO" id="GO:0015280">
    <property type="term" value="F:ligand-gated sodium channel activity"/>
    <property type="evidence" value="ECO:0007669"/>
    <property type="project" value="TreeGrafter"/>
</dbReference>